<organism evidence="2 3">
    <name type="scientific">Candidatus Thiomargarita nelsonii</name>
    <dbReference type="NCBI Taxonomy" id="1003181"/>
    <lineage>
        <taxon>Bacteria</taxon>
        <taxon>Pseudomonadati</taxon>
        <taxon>Pseudomonadota</taxon>
        <taxon>Gammaproteobacteria</taxon>
        <taxon>Thiotrichales</taxon>
        <taxon>Thiotrichaceae</taxon>
        <taxon>Thiomargarita</taxon>
    </lineage>
</organism>
<dbReference type="PANTHER" id="PTHR43666">
    <property type="entry name" value="TLDD PROTEIN"/>
    <property type="match status" value="1"/>
</dbReference>
<dbReference type="InterPro" id="IPR045569">
    <property type="entry name" value="Metalloprtase-TldD/E_C"/>
</dbReference>
<evidence type="ECO:0000313" key="3">
    <source>
        <dbReference type="Proteomes" id="UP000030428"/>
    </source>
</evidence>
<dbReference type="GO" id="GO:0006508">
    <property type="term" value="P:proteolysis"/>
    <property type="evidence" value="ECO:0007669"/>
    <property type="project" value="InterPro"/>
</dbReference>
<sequence>MQDYFYALADYIDKQLQNNENYLCQLAAEQSDFVRFNKGKVRQPGSVEQRYLEIDLIKGKRHASGQLTLSGDTRTDYERVTSLLSALRGKLPYVPDDPYLLYNTQINSNESIGTDQLPDAKDALTEILSASQGHDFVGHYASGGILTGFANSLGQRNWHSRYSFNLDWSFYHDKDKAVKSAYAGFKWENAHFQDKIAQSLGELEILKRQPHRIEAGQYRVYLAPAALSEILQLLCWDGFGLKAQRSKESPFLRMLEAPAQHLHPSVSLTENTEEGIAPTFQAEGFIKPAQVSLIKQGIYNQALVSPRSAQEYSVKTNGANSEEVPTSLDLAAGEFPQANVLKTLDKGIYINNLWYLNYSDRAACRMTGMTRFATFWVENGEIVAPLSVMRFDETLYHILGDKLMALTAEREFILDTSTYEARSTDSVRLPGALVEDFSLTL</sequence>
<dbReference type="AlphaFoldDB" id="A0A4E0QLC9"/>
<proteinExistence type="predicted"/>
<reference evidence="2 3" key="1">
    <citation type="journal article" date="2016" name="Front. Microbiol.">
        <title>Single-Cell (Meta-)Genomics of a Dimorphic Candidatus Thiomargarita nelsonii Reveals Genomic Plasticity.</title>
        <authorList>
            <person name="Flood B.E."/>
            <person name="Fliss P."/>
            <person name="Jones D.S."/>
            <person name="Dick G.J."/>
            <person name="Jain S."/>
            <person name="Kaster A.K."/>
            <person name="Winkel M."/>
            <person name="Mussmann M."/>
            <person name="Bailey J."/>
        </authorList>
    </citation>
    <scope>NUCLEOTIDE SEQUENCE [LARGE SCALE GENOMIC DNA]</scope>
    <source>
        <strain evidence="2">Hydrate Ridge</strain>
    </source>
</reference>
<feature type="domain" description="Metalloprotease TldD/E C-terminal" evidence="1">
    <location>
        <begin position="216"/>
        <end position="439"/>
    </location>
</feature>
<dbReference type="Pfam" id="PF19289">
    <property type="entry name" value="PmbA_TldD_3rd"/>
    <property type="match status" value="1"/>
</dbReference>
<keyword evidence="3" id="KW-1185">Reference proteome</keyword>
<accession>A0A4E0QLC9</accession>
<dbReference type="Proteomes" id="UP000030428">
    <property type="component" value="Unassembled WGS sequence"/>
</dbReference>
<dbReference type="InterPro" id="IPR036059">
    <property type="entry name" value="TldD/PmbA_sf"/>
</dbReference>
<comment type="caution">
    <text evidence="2">The sequence shown here is derived from an EMBL/GenBank/DDBJ whole genome shotgun (WGS) entry which is preliminary data.</text>
</comment>
<dbReference type="GO" id="GO:0008237">
    <property type="term" value="F:metallopeptidase activity"/>
    <property type="evidence" value="ECO:0007669"/>
    <property type="project" value="InterPro"/>
</dbReference>
<evidence type="ECO:0000259" key="1">
    <source>
        <dbReference type="Pfam" id="PF19289"/>
    </source>
</evidence>
<protein>
    <recommendedName>
        <fullName evidence="1">Metalloprotease TldD/E C-terminal domain-containing protein</fullName>
    </recommendedName>
</protein>
<name>A0A4E0QLC9_9GAMM</name>
<dbReference type="SUPFAM" id="SSF111283">
    <property type="entry name" value="Putative modulator of DNA gyrase, PmbA/TldD"/>
    <property type="match status" value="1"/>
</dbReference>
<gene>
    <name evidence="2" type="ORF">PN36_30110</name>
</gene>
<dbReference type="EMBL" id="JSZA02000218">
    <property type="protein sequence ID" value="TGO02119.1"/>
    <property type="molecule type" value="Genomic_DNA"/>
</dbReference>
<dbReference type="PANTHER" id="PTHR43666:SF1">
    <property type="entry name" value="CONSERVED PROTEIN"/>
    <property type="match status" value="1"/>
</dbReference>
<evidence type="ECO:0000313" key="2">
    <source>
        <dbReference type="EMBL" id="TGO02119.1"/>
    </source>
</evidence>